<dbReference type="AlphaFoldDB" id="A0A023B687"/>
<accession>A0A023B687</accession>
<dbReference type="EMBL" id="AFNH02000651">
    <property type="protein sequence ID" value="EZG63630.1"/>
    <property type="molecule type" value="Genomic_DNA"/>
</dbReference>
<sequence length="701" mass="76736">MRSEGAFNAFRLQVRRVFLDECSLKMSDQHLLKPLVTLLGGCSLLDVGNLVGDNLAGDTRPGGSVVAEEFGNWGSRIGALGFPETLRSQEERALAIATGNVNDVIGDLLRQVFANNDDDFVDDDFVQMTNGSRDGASGIGIGPSGMGPSGRVGPSGGTDPRGGMGPRGSFPASAPLYRGSDQVRGDEGPPDSRVYGGPTAGGSTAGGSTAGGSTAHPVDQRGRAVSGGGISWFCAALVWNQDKLMDLLVDDSFSDQNAIGCVFQRWWHQQRLDSKYLPLSDVAYSLVLGNDVDQLLALLENHRDMYLPLVPSIIALQIYLDFPIAVSDITRSLLNATEDLCWLVQDEARPNEAPAEANSVDGGQDMPDGCGDGESSVTERAIGERAIGERAVGESSCAIGEDWVHAQHWMRNGKEWGTTDAEWSYGLEKKVAQWISPIAMMLLIFQQDATEETLLDATWWVNNRAVTSPLHYCALRSVVDTVLFHHQDLGAAIRHSWLKQLVARDEYRTFTLLELQCIAGDSITQWVENNDNRPPSGLSPIPETYTEATDLIKSFAQAIEPLHEDNPFVRTIAAQHDMVQKALYVTNYRTVHPLIKQGALLGLLLRGLLPQTLPSQRAEIIVTAYEYLVNVVSKTQTLDTERIWHLLTRVADRTHLHQSTVDDLLRNYPKLLEEETSSAIKINKVRSIRHLILNAVPDHVK</sequence>
<feature type="compositionally biased region" description="Gly residues" evidence="1">
    <location>
        <begin position="137"/>
        <end position="166"/>
    </location>
</feature>
<gene>
    <name evidence="2" type="ORF">GNI_086560</name>
</gene>
<keyword evidence="3" id="KW-1185">Reference proteome</keyword>
<protein>
    <submittedName>
        <fullName evidence="2">Uncharacterized protein</fullName>
    </submittedName>
</protein>
<evidence type="ECO:0000256" key="1">
    <source>
        <dbReference type="SAM" id="MobiDB-lite"/>
    </source>
</evidence>
<comment type="caution">
    <text evidence="2">The sequence shown here is derived from an EMBL/GenBank/DDBJ whole genome shotgun (WGS) entry which is preliminary data.</text>
</comment>
<dbReference type="GeneID" id="22913082"/>
<name>A0A023B687_GRENI</name>
<evidence type="ECO:0000313" key="2">
    <source>
        <dbReference type="EMBL" id="EZG63630.1"/>
    </source>
</evidence>
<feature type="compositionally biased region" description="Gly residues" evidence="1">
    <location>
        <begin position="198"/>
        <end position="210"/>
    </location>
</feature>
<reference evidence="2" key="1">
    <citation type="submission" date="2013-12" db="EMBL/GenBank/DDBJ databases">
        <authorList>
            <person name="Omoto C.K."/>
            <person name="Sibley D."/>
            <person name="Venepally P."/>
            <person name="Hadjithomas M."/>
            <person name="Karamycheva S."/>
            <person name="Brunk B."/>
            <person name="Roos D."/>
            <person name="Caler E."/>
            <person name="Lorenzi H."/>
        </authorList>
    </citation>
    <scope>NUCLEOTIDE SEQUENCE</scope>
</reference>
<evidence type="ECO:0000313" key="3">
    <source>
        <dbReference type="Proteomes" id="UP000019763"/>
    </source>
</evidence>
<dbReference type="RefSeq" id="XP_011130670.1">
    <property type="nucleotide sequence ID" value="XM_011132368.1"/>
</dbReference>
<dbReference type="Proteomes" id="UP000019763">
    <property type="component" value="Unassembled WGS sequence"/>
</dbReference>
<organism evidence="2 3">
    <name type="scientific">Gregarina niphandrodes</name>
    <name type="common">Septate eugregarine</name>
    <dbReference type="NCBI Taxonomy" id="110365"/>
    <lineage>
        <taxon>Eukaryota</taxon>
        <taxon>Sar</taxon>
        <taxon>Alveolata</taxon>
        <taxon>Apicomplexa</taxon>
        <taxon>Conoidasida</taxon>
        <taxon>Gregarinasina</taxon>
        <taxon>Eugregarinorida</taxon>
        <taxon>Gregarinidae</taxon>
        <taxon>Gregarina</taxon>
    </lineage>
</organism>
<feature type="region of interest" description="Disordered" evidence="1">
    <location>
        <begin position="127"/>
        <end position="220"/>
    </location>
</feature>
<proteinExistence type="predicted"/>
<dbReference type="VEuPathDB" id="CryptoDB:GNI_086560"/>